<dbReference type="PANTHER" id="PTHR19860">
    <property type="entry name" value="DDB1- AND CUL4-ASSOCIATED FACTOR 12-RELATED"/>
    <property type="match status" value="1"/>
</dbReference>
<name>A0A1V1P0Q4_9BACT</name>
<evidence type="ECO:0000256" key="1">
    <source>
        <dbReference type="ARBA" id="ARBA00022737"/>
    </source>
</evidence>
<dbReference type="InterPro" id="IPR051191">
    <property type="entry name" value="DCAF12"/>
</dbReference>
<dbReference type="AlphaFoldDB" id="A0A1V1P0Q4"/>
<dbReference type="PANTHER" id="PTHR19860:SF40">
    <property type="entry name" value="WD40 REPEAT-CONTAINING PROTEIN"/>
    <property type="match status" value="1"/>
</dbReference>
<evidence type="ECO:0000313" key="3">
    <source>
        <dbReference type="Proteomes" id="UP000189670"/>
    </source>
</evidence>
<dbReference type="Proteomes" id="UP000189670">
    <property type="component" value="Unassembled WGS sequence"/>
</dbReference>
<comment type="caution">
    <text evidence="2">The sequence shown here is derived from an EMBL/GenBank/DDBJ whole genome shotgun (WGS) entry which is preliminary data.</text>
</comment>
<reference evidence="3" key="1">
    <citation type="submission" date="2012-11" db="EMBL/GenBank/DDBJ databases">
        <authorList>
            <person name="Lucero-Rivera Y.E."/>
            <person name="Tovar-Ramirez D."/>
        </authorList>
    </citation>
    <scope>NUCLEOTIDE SEQUENCE [LARGE SCALE GENOMIC DNA]</scope>
    <source>
        <strain evidence="3">Araruama</strain>
    </source>
</reference>
<accession>A0A1V1P0Q4</accession>
<organism evidence="2 3">
    <name type="scientific">Candidatus Magnetoglobus multicellularis str. Araruama</name>
    <dbReference type="NCBI Taxonomy" id="890399"/>
    <lineage>
        <taxon>Bacteria</taxon>
        <taxon>Pseudomonadati</taxon>
        <taxon>Thermodesulfobacteriota</taxon>
        <taxon>Desulfobacteria</taxon>
        <taxon>Desulfobacterales</taxon>
        <taxon>Desulfobacteraceae</taxon>
        <taxon>Candidatus Magnetoglobus</taxon>
    </lineage>
</organism>
<evidence type="ECO:0000313" key="2">
    <source>
        <dbReference type="EMBL" id="ETR68437.1"/>
    </source>
</evidence>
<dbReference type="InterPro" id="IPR027417">
    <property type="entry name" value="P-loop_NTPase"/>
</dbReference>
<evidence type="ECO:0008006" key="4">
    <source>
        <dbReference type="Google" id="ProtNLM"/>
    </source>
</evidence>
<sequence>MRERPLFYFRDHSFIESVDEEQRNNFLSENSIYEEKLIKLKDRISKCKYPIREFSSELKKFGEMVLNDLWCLIDNDFPEVKIFESKERFSYEHEIFVQSRSNLFIGRNKYIEAINKHVIGDTPPLILKGDSGIGKSAILAKWTSLYRSKSNEDFFFFTFVEFLLKVQII</sequence>
<protein>
    <recommendedName>
        <fullName evidence="4">Orc1-like AAA ATPase domain-containing protein</fullName>
    </recommendedName>
</protein>
<proteinExistence type="predicted"/>
<keyword evidence="1" id="KW-0677">Repeat</keyword>
<dbReference type="GO" id="GO:0080008">
    <property type="term" value="C:Cul4-RING E3 ubiquitin ligase complex"/>
    <property type="evidence" value="ECO:0007669"/>
    <property type="project" value="TreeGrafter"/>
</dbReference>
<dbReference type="EMBL" id="ATBP01000954">
    <property type="protein sequence ID" value="ETR68437.1"/>
    <property type="molecule type" value="Genomic_DNA"/>
</dbReference>
<dbReference type="SUPFAM" id="SSF52540">
    <property type="entry name" value="P-loop containing nucleoside triphosphate hydrolases"/>
    <property type="match status" value="1"/>
</dbReference>
<gene>
    <name evidence="2" type="ORF">OMM_04567</name>
</gene>